<dbReference type="RefSeq" id="YP_001651023.1">
    <property type="nucleotide sequence ID" value="NC_010276.1"/>
</dbReference>
<proteinExistence type="predicted"/>
<sequence>MELDSHLMALRAKRDKYNDEYKFKTEIYFKNFKPGGGVGGSFKRMTDELFVMSATLFGLDEQIIAIENNVCTQDKINFVNNMDEFQLDNDVVETIFERQDHNLLMAKVGADRLGASTASAPIEAMALRNAKRFTSVLTQFVNKRNVYRKTNNTRLLDELLLLKSIMIKHFCVLEKLTDYKFKQAIV</sequence>
<dbReference type="InterPro" id="IPR009672">
    <property type="entry name" value="Pkip-1"/>
</dbReference>
<dbReference type="KEGG" id="vg:5850429"/>
<gene>
    <name evidence="1" type="primary">pkip</name>
</gene>
<evidence type="ECO:0000313" key="1">
    <source>
        <dbReference type="EMBL" id="ABY65839.1"/>
    </source>
</evidence>
<reference evidence="1 2" key="1">
    <citation type="submission" date="2007-11" db="EMBL/GenBank/DDBJ databases">
        <title>Sequence and organization of Orgyia leucostigma nucleopolyhedrovirus genome.</title>
        <authorList>
            <person name="Eveleigh R.J.M."/>
            <person name="Lapointe R."/>
            <person name="Graham R.I."/>
            <person name="Lauzon H.A.M."/>
            <person name="Pavlik L."/>
            <person name="Arif B.M."/>
            <person name="Lucarotti C.J."/>
        </authorList>
    </citation>
    <scope>NUCLEOTIDE SEQUENCE [LARGE SCALE GENOMIC DNA]</scope>
    <source>
        <strain evidence="1">CFS-77</strain>
    </source>
</reference>
<organism evidence="1 2">
    <name type="scientific">Orgyia leucostigma nucleopolyhedrovirus</name>
    <dbReference type="NCBI Taxonomy" id="490711"/>
    <lineage>
        <taxon>Viruses</taxon>
        <taxon>Viruses incertae sedis</taxon>
        <taxon>Naldaviricetes</taxon>
        <taxon>Lefavirales</taxon>
        <taxon>Baculoviridae</taxon>
        <taxon>Alphabaculovirus</taxon>
        <taxon>Alphabaculovirus orleucostigmae</taxon>
    </lineage>
</organism>
<accession>B0FDY1</accession>
<dbReference type="Pfam" id="PF06878">
    <property type="entry name" value="Pkip-1"/>
    <property type="match status" value="1"/>
</dbReference>
<evidence type="ECO:0000313" key="2">
    <source>
        <dbReference type="Proteomes" id="UP000203316"/>
    </source>
</evidence>
<protein>
    <submittedName>
        <fullName evidence="1">PK interacting protein</fullName>
    </submittedName>
</protein>
<dbReference type="OrthoDB" id="12745at10239"/>
<dbReference type="Proteomes" id="UP000203316">
    <property type="component" value="Segment"/>
</dbReference>
<dbReference type="GeneID" id="5850429"/>
<dbReference type="EMBL" id="EU309041">
    <property type="protein sequence ID" value="ABY65839.1"/>
    <property type="molecule type" value="Genomic_DNA"/>
</dbReference>
<keyword evidence="2" id="KW-1185">Reference proteome</keyword>
<name>B0FDY1_9ABAC</name>